<accession>A0ABZ3EXP0</accession>
<evidence type="ECO:0000313" key="2">
    <source>
        <dbReference type="Proteomes" id="UP001451571"/>
    </source>
</evidence>
<dbReference type="EMBL" id="CP146256">
    <property type="protein sequence ID" value="XAH74056.1"/>
    <property type="molecule type" value="Genomic_DNA"/>
</dbReference>
<dbReference type="Proteomes" id="UP001451571">
    <property type="component" value="Chromosome"/>
</dbReference>
<dbReference type="InterPro" id="IPR026893">
    <property type="entry name" value="Tyr/Ser_Pase_IphP-type"/>
</dbReference>
<dbReference type="RefSeq" id="WP_342757651.1">
    <property type="nucleotide sequence ID" value="NZ_CP146256.1"/>
</dbReference>
<dbReference type="Gene3D" id="3.90.190.10">
    <property type="entry name" value="Protein tyrosine phosphatase superfamily"/>
    <property type="match status" value="1"/>
</dbReference>
<dbReference type="SUPFAM" id="SSF52799">
    <property type="entry name" value="(Phosphotyrosine protein) phosphatases II"/>
    <property type="match status" value="1"/>
</dbReference>
<keyword evidence="1" id="KW-0378">Hydrolase</keyword>
<evidence type="ECO:0000313" key="1">
    <source>
        <dbReference type="EMBL" id="XAH74056.1"/>
    </source>
</evidence>
<sequence length="274" mass="31028">MAGNMMQEVKRIPLKGIHNTRDLGGYTAMDGSRIKPCRLIRSGELFDLTKEDKEVLTRDYGLAAVVDFRTEAERYERPDPELDGVTYIVNPILHEKVLGITREKETDEDVVGRVLRQLGGNEDAGVEYMKNIYSNLLTDSYCKKQYASFFNILLNQEKGAVLWHCTAGKDRAGTGAALLLCALEIPRKQIVADYMKVNEFAAESIDKMMAMVLERTGDTRLGEHIRTLFTVQESYINTLFKIMEEGYGSARNYLKEEMGLNGDGIMTLKNKYLQ</sequence>
<reference evidence="1 2" key="1">
    <citation type="submission" date="2024-02" db="EMBL/GenBank/DDBJ databases">
        <title>Bacterial strain from lacustrine sediment.</title>
        <authorList>
            <person name="Petit C."/>
            <person name="Fadhlaoui K."/>
        </authorList>
    </citation>
    <scope>NUCLEOTIDE SEQUENCE [LARGE SCALE GENOMIC DNA]</scope>
    <source>
        <strain evidence="1 2">IPX-CK</strain>
    </source>
</reference>
<name>A0ABZ3EXP0_9FIRM</name>
<dbReference type="Pfam" id="PF13350">
    <property type="entry name" value="Y_phosphatase3"/>
    <property type="match status" value="1"/>
</dbReference>
<dbReference type="EC" id="3.1.3.48" evidence="1"/>
<protein>
    <submittedName>
        <fullName evidence="1">Tyrosine-protein phosphatase</fullName>
        <ecNumber evidence="1">3.1.3.48</ecNumber>
    </submittedName>
</protein>
<dbReference type="GO" id="GO:0004725">
    <property type="term" value="F:protein tyrosine phosphatase activity"/>
    <property type="evidence" value="ECO:0007669"/>
    <property type="project" value="UniProtKB-EC"/>
</dbReference>
<proteinExistence type="predicted"/>
<gene>
    <name evidence="1" type="ORF">V6984_21560</name>
</gene>
<organism evidence="1 2">
    <name type="scientific">Kineothrix sedimenti</name>
    <dbReference type="NCBI Taxonomy" id="3123317"/>
    <lineage>
        <taxon>Bacteria</taxon>
        <taxon>Bacillati</taxon>
        <taxon>Bacillota</taxon>
        <taxon>Clostridia</taxon>
        <taxon>Lachnospirales</taxon>
        <taxon>Lachnospiraceae</taxon>
        <taxon>Kineothrix</taxon>
    </lineage>
</organism>
<dbReference type="InterPro" id="IPR029021">
    <property type="entry name" value="Prot-tyrosine_phosphatase-like"/>
</dbReference>
<keyword evidence="2" id="KW-1185">Reference proteome</keyword>